<proteinExistence type="predicted"/>
<keyword evidence="3" id="KW-0804">Transcription</keyword>
<dbReference type="PANTHER" id="PTHR34580:SF3">
    <property type="entry name" value="PROTEIN PAFB"/>
    <property type="match status" value="1"/>
</dbReference>
<dbReference type="InterPro" id="IPR011991">
    <property type="entry name" value="ArsR-like_HTH"/>
</dbReference>
<dbReference type="Proteomes" id="UP001596137">
    <property type="component" value="Unassembled WGS sequence"/>
</dbReference>
<keyword evidence="7" id="KW-1185">Reference proteome</keyword>
<evidence type="ECO:0000313" key="6">
    <source>
        <dbReference type="EMBL" id="MFC6087534.1"/>
    </source>
</evidence>
<dbReference type="InterPro" id="IPR036390">
    <property type="entry name" value="WH_DNA-bd_sf"/>
</dbReference>
<evidence type="ECO:0000256" key="2">
    <source>
        <dbReference type="ARBA" id="ARBA00023125"/>
    </source>
</evidence>
<reference evidence="7" key="1">
    <citation type="journal article" date="2019" name="Int. J. Syst. Evol. Microbiol.">
        <title>The Global Catalogue of Microorganisms (GCM) 10K type strain sequencing project: providing services to taxonomists for standard genome sequencing and annotation.</title>
        <authorList>
            <consortium name="The Broad Institute Genomics Platform"/>
            <consortium name="The Broad Institute Genome Sequencing Center for Infectious Disease"/>
            <person name="Wu L."/>
            <person name="Ma J."/>
        </authorList>
    </citation>
    <scope>NUCLEOTIDE SEQUENCE [LARGE SCALE GENOMIC DNA]</scope>
    <source>
        <strain evidence="7">JCM 30346</strain>
    </source>
</reference>
<evidence type="ECO:0000256" key="3">
    <source>
        <dbReference type="ARBA" id="ARBA00023163"/>
    </source>
</evidence>
<dbReference type="Pfam" id="PF13280">
    <property type="entry name" value="WYL"/>
    <property type="match status" value="1"/>
</dbReference>
<dbReference type="InterPro" id="IPR051534">
    <property type="entry name" value="CBASS_pafABC_assoc_protein"/>
</dbReference>
<protein>
    <submittedName>
        <fullName evidence="6">Helix-turn-helix transcriptional regulator</fullName>
    </submittedName>
</protein>
<comment type="caution">
    <text evidence="6">The sequence shown here is derived from an EMBL/GenBank/DDBJ whole genome shotgun (WGS) entry which is preliminary data.</text>
</comment>
<dbReference type="CDD" id="cd00090">
    <property type="entry name" value="HTH_ARSR"/>
    <property type="match status" value="1"/>
</dbReference>
<organism evidence="6 7">
    <name type="scientific">Sphaerisporangium aureirubrum</name>
    <dbReference type="NCBI Taxonomy" id="1544736"/>
    <lineage>
        <taxon>Bacteria</taxon>
        <taxon>Bacillati</taxon>
        <taxon>Actinomycetota</taxon>
        <taxon>Actinomycetes</taxon>
        <taxon>Streptosporangiales</taxon>
        <taxon>Streptosporangiaceae</taxon>
        <taxon>Sphaerisporangium</taxon>
    </lineage>
</organism>
<dbReference type="InterPro" id="IPR013196">
    <property type="entry name" value="HTH_11"/>
</dbReference>
<dbReference type="InterPro" id="IPR026881">
    <property type="entry name" value="WYL_dom"/>
</dbReference>
<name>A0ABW1NW21_9ACTN</name>
<feature type="domain" description="Helix-turn-helix type 11" evidence="4">
    <location>
        <begin position="7"/>
        <end position="61"/>
    </location>
</feature>
<keyword evidence="1" id="KW-0805">Transcription regulation</keyword>
<dbReference type="RefSeq" id="WP_380763876.1">
    <property type="nucleotide sequence ID" value="NZ_JBHSRF010000156.1"/>
</dbReference>
<dbReference type="InterPro" id="IPR036388">
    <property type="entry name" value="WH-like_DNA-bd_sf"/>
</dbReference>
<keyword evidence="2" id="KW-0238">DNA-binding</keyword>
<dbReference type="Gene3D" id="1.10.10.10">
    <property type="entry name" value="Winged helix-like DNA-binding domain superfamily/Winged helix DNA-binding domain"/>
    <property type="match status" value="1"/>
</dbReference>
<evidence type="ECO:0000259" key="4">
    <source>
        <dbReference type="Pfam" id="PF08279"/>
    </source>
</evidence>
<dbReference type="PROSITE" id="PS00894">
    <property type="entry name" value="HTH_DEOR_1"/>
    <property type="match status" value="1"/>
</dbReference>
<evidence type="ECO:0000259" key="5">
    <source>
        <dbReference type="Pfam" id="PF13280"/>
    </source>
</evidence>
<evidence type="ECO:0000256" key="1">
    <source>
        <dbReference type="ARBA" id="ARBA00023015"/>
    </source>
</evidence>
<sequence length="333" mass="36190">MAPTTTRVLRLLSLLQDRSHTGRELAERLGVTERTVRQDIQRLRELGYPVHATRGAVGGYRLGQGAKMPPLLLDDDEAVAVTLAVGLAEDGSTGIADIDASLTRALAKLQQILPRRLQRKATALRSATAVGPATVGSREPDAPVPAATLTVLAGAIRDGTTLLATRAGATLPATHAQTETETEMEMEPYRLISWRRRWFLVAYDLGTHTWQAVPVADLTHVRPASRHFAARPLPDNDLVAFVLREVAQTGWKVHARVTVLAPAETVIARINPAVGLVEPIDPHTSTLITGADALETIAIYLSMLMMDFRVDGPPELVTHIRTLARRYTEALDT</sequence>
<dbReference type="PANTHER" id="PTHR34580">
    <property type="match status" value="1"/>
</dbReference>
<feature type="domain" description="WYL" evidence="5">
    <location>
        <begin position="177"/>
        <end position="210"/>
    </location>
</feature>
<dbReference type="Pfam" id="PF08279">
    <property type="entry name" value="HTH_11"/>
    <property type="match status" value="1"/>
</dbReference>
<evidence type="ECO:0000313" key="7">
    <source>
        <dbReference type="Proteomes" id="UP001596137"/>
    </source>
</evidence>
<dbReference type="SUPFAM" id="SSF46785">
    <property type="entry name" value="Winged helix' DNA-binding domain"/>
    <property type="match status" value="1"/>
</dbReference>
<dbReference type="EMBL" id="JBHSRF010000156">
    <property type="protein sequence ID" value="MFC6087534.1"/>
    <property type="molecule type" value="Genomic_DNA"/>
</dbReference>
<dbReference type="InterPro" id="IPR018356">
    <property type="entry name" value="Tscrpt_reg_HTH_DeoR_CS"/>
</dbReference>
<gene>
    <name evidence="6" type="ORF">ACFP1K_40670</name>
</gene>
<accession>A0ABW1NW21</accession>